<reference evidence="12 13" key="1">
    <citation type="submission" date="2018-03" db="EMBL/GenBank/DDBJ databases">
        <title>Phenotypic and genomic properties of Cyclonatronum proteinivorum gen. nov., sp. nov., a haloalkaliphilic bacteroidete from soda lakes possessing Na+-translocating rhodopsin.</title>
        <authorList>
            <person name="Toshchakov S.V."/>
            <person name="Korzhenkov A."/>
            <person name="Samarov N.I."/>
            <person name="Kublanov I.V."/>
            <person name="Muntyan M.S."/>
            <person name="Sorokin D.Y."/>
        </authorList>
    </citation>
    <scope>NUCLEOTIDE SEQUENCE [LARGE SCALE GENOMIC DNA]</scope>
    <source>
        <strain evidence="12 13">Omega</strain>
    </source>
</reference>
<keyword evidence="4 11" id="KW-0812">Transmembrane</keyword>
<comment type="activity regulation">
    <text evidence="11">Na(+) is not transported, but it plays an essential structural role and its presence is essential for fluoride channel function.</text>
</comment>
<comment type="catalytic activity">
    <reaction evidence="10">
        <text>fluoride(in) = fluoride(out)</text>
        <dbReference type="Rhea" id="RHEA:76159"/>
        <dbReference type="ChEBI" id="CHEBI:17051"/>
    </reaction>
    <physiologicalReaction direction="left-to-right" evidence="10">
        <dbReference type="Rhea" id="RHEA:76160"/>
    </physiologicalReaction>
</comment>
<dbReference type="InterPro" id="IPR003691">
    <property type="entry name" value="FluC"/>
</dbReference>
<keyword evidence="11" id="KW-0813">Transport</keyword>
<comment type="function">
    <text evidence="11">Fluoride-specific ion channel. Important for reducing fluoride concentration in the cell, thus reducing its toxicity.</text>
</comment>
<name>A0A345UIB3_9BACT</name>
<feature type="binding site" evidence="11">
    <location>
        <position position="72"/>
    </location>
    <ligand>
        <name>Na(+)</name>
        <dbReference type="ChEBI" id="CHEBI:29101"/>
        <note>structural</note>
    </ligand>
</feature>
<feature type="transmembrane region" description="Helical" evidence="11">
    <location>
        <begin position="91"/>
        <end position="115"/>
    </location>
</feature>
<sequence>MIAGGCGALCRYFVNERITKGFPTSFPLGTYVVNISGSFAAGLVTGMVLYGWEIMPPVAAAVLLKGFLGGYTTFSTWMVQAVDQLRAKDLAGVFLNLLGSVLTGGLAALAGIWLIRFL</sequence>
<keyword evidence="7 11" id="KW-0472">Membrane</keyword>
<feature type="transmembrane region" description="Helical" evidence="11">
    <location>
        <begin position="58"/>
        <end position="79"/>
    </location>
</feature>
<keyword evidence="5 11" id="KW-1133">Transmembrane helix</keyword>
<dbReference type="GO" id="GO:0140114">
    <property type="term" value="P:cellular detoxification of fluoride"/>
    <property type="evidence" value="ECO:0007669"/>
    <property type="project" value="UniProtKB-UniRule"/>
</dbReference>
<dbReference type="PANTHER" id="PTHR28259:SF1">
    <property type="entry name" value="FLUORIDE EXPORT PROTEIN 1-RELATED"/>
    <property type="match status" value="1"/>
</dbReference>
<dbReference type="GO" id="GO:0046872">
    <property type="term" value="F:metal ion binding"/>
    <property type="evidence" value="ECO:0007669"/>
    <property type="project" value="UniProtKB-KW"/>
</dbReference>
<keyword evidence="13" id="KW-1185">Reference proteome</keyword>
<dbReference type="GO" id="GO:0062054">
    <property type="term" value="F:fluoride channel activity"/>
    <property type="evidence" value="ECO:0007669"/>
    <property type="project" value="UniProtKB-UniRule"/>
</dbReference>
<evidence type="ECO:0000256" key="5">
    <source>
        <dbReference type="ARBA" id="ARBA00022989"/>
    </source>
</evidence>
<evidence type="ECO:0000313" key="13">
    <source>
        <dbReference type="Proteomes" id="UP000254808"/>
    </source>
</evidence>
<evidence type="ECO:0000256" key="4">
    <source>
        <dbReference type="ARBA" id="ARBA00022692"/>
    </source>
</evidence>
<evidence type="ECO:0000256" key="7">
    <source>
        <dbReference type="ARBA" id="ARBA00023136"/>
    </source>
</evidence>
<accession>A0A345UIB3</accession>
<feature type="binding site" evidence="11">
    <location>
        <position position="69"/>
    </location>
    <ligand>
        <name>Na(+)</name>
        <dbReference type="ChEBI" id="CHEBI:29101"/>
        <note>structural</note>
    </ligand>
</feature>
<protein>
    <recommendedName>
        <fullName evidence="11">Fluoride-specific ion channel FluC</fullName>
    </recommendedName>
</protein>
<evidence type="ECO:0000256" key="11">
    <source>
        <dbReference type="HAMAP-Rule" id="MF_00454"/>
    </source>
</evidence>
<keyword evidence="6 11" id="KW-0406">Ion transport</keyword>
<evidence type="ECO:0000256" key="10">
    <source>
        <dbReference type="ARBA" id="ARBA00035585"/>
    </source>
</evidence>
<comment type="subcellular location">
    <subcellularLocation>
        <location evidence="1 11">Cell membrane</location>
        <topology evidence="1 11">Multi-pass membrane protein</topology>
    </subcellularLocation>
</comment>
<evidence type="ECO:0000256" key="6">
    <source>
        <dbReference type="ARBA" id="ARBA00023065"/>
    </source>
</evidence>
<keyword evidence="2 11" id="KW-1003">Cell membrane</keyword>
<evidence type="ECO:0000256" key="3">
    <source>
        <dbReference type="ARBA" id="ARBA00022519"/>
    </source>
</evidence>
<dbReference type="Proteomes" id="UP000254808">
    <property type="component" value="Chromosome"/>
</dbReference>
<dbReference type="HAMAP" id="MF_00454">
    <property type="entry name" value="FluC"/>
    <property type="match status" value="1"/>
</dbReference>
<dbReference type="Pfam" id="PF02537">
    <property type="entry name" value="CRCB"/>
    <property type="match status" value="1"/>
</dbReference>
<keyword evidence="8 11" id="KW-0407">Ion channel</keyword>
<evidence type="ECO:0000313" key="12">
    <source>
        <dbReference type="EMBL" id="AXJ00215.1"/>
    </source>
</evidence>
<proteinExistence type="inferred from homology"/>
<keyword evidence="3" id="KW-0997">Cell inner membrane</keyword>
<keyword evidence="11" id="KW-0915">Sodium</keyword>
<dbReference type="PANTHER" id="PTHR28259">
    <property type="entry name" value="FLUORIDE EXPORT PROTEIN 1-RELATED"/>
    <property type="match status" value="1"/>
</dbReference>
<keyword evidence="11" id="KW-0479">Metal-binding</keyword>
<evidence type="ECO:0000256" key="1">
    <source>
        <dbReference type="ARBA" id="ARBA00004651"/>
    </source>
</evidence>
<comment type="similarity">
    <text evidence="9 11">Belongs to the fluoride channel Fluc/FEX (TC 1.A.43) family.</text>
</comment>
<feature type="transmembrane region" description="Helical" evidence="11">
    <location>
        <begin position="28"/>
        <end position="52"/>
    </location>
</feature>
<dbReference type="KEGG" id="cprv:CYPRO_0938"/>
<gene>
    <name evidence="11" type="primary">fluC</name>
    <name evidence="11" type="synonym">crcB</name>
    <name evidence="12" type="ORF">CYPRO_0938</name>
</gene>
<dbReference type="GO" id="GO:0005886">
    <property type="term" value="C:plasma membrane"/>
    <property type="evidence" value="ECO:0007669"/>
    <property type="project" value="UniProtKB-SubCell"/>
</dbReference>
<dbReference type="AlphaFoldDB" id="A0A345UIB3"/>
<evidence type="ECO:0000256" key="8">
    <source>
        <dbReference type="ARBA" id="ARBA00023303"/>
    </source>
</evidence>
<evidence type="ECO:0000256" key="9">
    <source>
        <dbReference type="ARBA" id="ARBA00035120"/>
    </source>
</evidence>
<evidence type="ECO:0000256" key="2">
    <source>
        <dbReference type="ARBA" id="ARBA00022475"/>
    </source>
</evidence>
<dbReference type="EMBL" id="CP027806">
    <property type="protein sequence ID" value="AXJ00215.1"/>
    <property type="molecule type" value="Genomic_DNA"/>
</dbReference>
<organism evidence="12 13">
    <name type="scientific">Cyclonatronum proteinivorum</name>
    <dbReference type="NCBI Taxonomy" id="1457365"/>
    <lineage>
        <taxon>Bacteria</taxon>
        <taxon>Pseudomonadati</taxon>
        <taxon>Balneolota</taxon>
        <taxon>Balneolia</taxon>
        <taxon>Balneolales</taxon>
        <taxon>Cyclonatronaceae</taxon>
        <taxon>Cyclonatronum</taxon>
    </lineage>
</organism>